<feature type="compositionally biased region" description="Basic and acidic residues" evidence="1">
    <location>
        <begin position="775"/>
        <end position="792"/>
    </location>
</feature>
<comment type="caution">
    <text evidence="3">The sequence shown here is derived from an EMBL/GenBank/DDBJ whole genome shotgun (WGS) entry which is preliminary data.</text>
</comment>
<dbReference type="AlphaFoldDB" id="A0A9W7B2H7"/>
<evidence type="ECO:0000256" key="1">
    <source>
        <dbReference type="SAM" id="MobiDB-lite"/>
    </source>
</evidence>
<dbReference type="InterPro" id="IPR052607">
    <property type="entry name" value="CEP104-like"/>
</dbReference>
<feature type="domain" description="Centrosomal protein CEP104 N-terminal" evidence="2">
    <location>
        <begin position="49"/>
        <end position="183"/>
    </location>
</feature>
<name>A0A9W7B2H7_9STRA</name>
<feature type="region of interest" description="Disordered" evidence="1">
    <location>
        <begin position="342"/>
        <end position="363"/>
    </location>
</feature>
<feature type="region of interest" description="Disordered" evidence="1">
    <location>
        <begin position="767"/>
        <end position="1070"/>
    </location>
</feature>
<feature type="compositionally biased region" description="Polar residues" evidence="1">
    <location>
        <begin position="933"/>
        <end position="944"/>
    </location>
</feature>
<evidence type="ECO:0000313" key="4">
    <source>
        <dbReference type="Proteomes" id="UP001165122"/>
    </source>
</evidence>
<proteinExistence type="predicted"/>
<dbReference type="InterPro" id="IPR048739">
    <property type="entry name" value="CEP104_N"/>
</dbReference>
<organism evidence="3 4">
    <name type="scientific">Triparma laevis f. longispina</name>
    <dbReference type="NCBI Taxonomy" id="1714387"/>
    <lineage>
        <taxon>Eukaryota</taxon>
        <taxon>Sar</taxon>
        <taxon>Stramenopiles</taxon>
        <taxon>Ochrophyta</taxon>
        <taxon>Bolidophyceae</taxon>
        <taxon>Parmales</taxon>
        <taxon>Triparmaceae</taxon>
        <taxon>Triparma</taxon>
    </lineage>
</organism>
<protein>
    <recommendedName>
        <fullName evidence="2">Centrosomal protein CEP104 N-terminal domain-containing protein</fullName>
    </recommendedName>
</protein>
<feature type="compositionally biased region" description="Basic and acidic residues" evidence="1">
    <location>
        <begin position="857"/>
        <end position="901"/>
    </location>
</feature>
<evidence type="ECO:0000313" key="3">
    <source>
        <dbReference type="EMBL" id="GMH78744.1"/>
    </source>
</evidence>
<dbReference type="OrthoDB" id="66599at2759"/>
<reference evidence="4" key="1">
    <citation type="journal article" date="2023" name="Commun. Biol.">
        <title>Genome analysis of Parmales, the sister group of diatoms, reveals the evolutionary specialization of diatoms from phago-mixotrophs to photoautotrophs.</title>
        <authorList>
            <person name="Ban H."/>
            <person name="Sato S."/>
            <person name="Yoshikawa S."/>
            <person name="Yamada K."/>
            <person name="Nakamura Y."/>
            <person name="Ichinomiya M."/>
            <person name="Sato N."/>
            <person name="Blanc-Mathieu R."/>
            <person name="Endo H."/>
            <person name="Kuwata A."/>
            <person name="Ogata H."/>
        </authorList>
    </citation>
    <scope>NUCLEOTIDE SEQUENCE [LARGE SCALE GENOMIC DNA]</scope>
    <source>
        <strain evidence="4">NIES 3700</strain>
    </source>
</reference>
<feature type="compositionally biased region" description="Basic residues" evidence="1">
    <location>
        <begin position="846"/>
        <end position="856"/>
    </location>
</feature>
<feature type="compositionally biased region" description="Basic and acidic residues" evidence="1">
    <location>
        <begin position="945"/>
        <end position="985"/>
    </location>
</feature>
<feature type="compositionally biased region" description="Basic and acidic residues" evidence="1">
    <location>
        <begin position="995"/>
        <end position="1039"/>
    </location>
</feature>
<dbReference type="Proteomes" id="UP001165122">
    <property type="component" value="Unassembled WGS sequence"/>
</dbReference>
<dbReference type="GO" id="GO:0005929">
    <property type="term" value="C:cilium"/>
    <property type="evidence" value="ECO:0007669"/>
    <property type="project" value="TreeGrafter"/>
</dbReference>
<feature type="compositionally biased region" description="Acidic residues" evidence="1">
    <location>
        <begin position="816"/>
        <end position="835"/>
    </location>
</feature>
<evidence type="ECO:0000259" key="2">
    <source>
        <dbReference type="Pfam" id="PF21038"/>
    </source>
</evidence>
<dbReference type="PANTHER" id="PTHR13371">
    <property type="entry name" value="GLYCINE-, GLUTAMATE-, THIENYLCYCLOHEXYLPIPERIDINE-BINDING PROTEIN"/>
    <property type="match status" value="1"/>
</dbReference>
<feature type="compositionally biased region" description="Basic and acidic residues" evidence="1">
    <location>
        <begin position="806"/>
        <end position="815"/>
    </location>
</feature>
<keyword evidence="4" id="KW-1185">Reference proteome</keyword>
<accession>A0A9W7B2H7</accession>
<dbReference type="PANTHER" id="PTHR13371:SF0">
    <property type="entry name" value="CENTROSOMAL PROTEIN OF 104 KDA"/>
    <property type="match status" value="1"/>
</dbReference>
<dbReference type="EMBL" id="BRXW01000909">
    <property type="protein sequence ID" value="GMH78744.1"/>
    <property type="molecule type" value="Genomic_DNA"/>
</dbReference>
<sequence>MDTHNPKNNGHAPQHPLTYHICHVPNFAYSTCVTPPIPPADNINLTSPWLSDMRCDYPMEVGLELTGNNSSGALVSSLKLTAHETFTPKKIEIFIGVAGEEVEDEDKASPNNRPNQNPYSTALWKRLGFVSFQTGQSESGNRRRETKTVDNINLRCKFLKLIVHEPALTGVECQVGLCSISLFGLDSSIAYMKSLGQGPAPVNPDLIVAQALRNLTDEPINLPTGMHEMEAALFEAGVDADIIGTTVTSVEARIDEDTLKHINEAKAECKEACDRDDFQAAKMWKERAEGLVEVGKEVWRVREQERAAAMKDDFDLAIVKSNEGKALGLKRESLLGGWGAERGEEKKEEGNNNDNDNYNDNSDKWKKDAKMHFAYPSIVESNKEFKGIAALEEIVYKVERRSVKVDKGAEDPVSEMLGKIKHVHGAASTELGLTLSKVLNETVGSKLLGYLVDSQEGSTQKFALNCLCKAVKKGELKTLPTLDRVMINAMTVLVEHGMKAEGGEWKKAAELMKLVFCSPTREDVFETTKVKLGDVRDCLGRLIRKMCDAALFSNEESNENEKNNEKEGNEKFAKAAIVSLSRQSYIGYGLVSSLIDDRQGMGYEIKCTNMLITEALVEEYGVKGDSKIDVTDCLNRVGAGLGNVNDNVRKRSAGVVRSLMERDILNEKFFREVSEGWGLDDGGFAYLAREYARDRVRLADIKAKKLEGEAREEAAVVAKEAERLKVEARKLAEKEVEEQRWRTQARGKQLFKFVGEVMMRVQSIEKLEEEGGEGEGGKKEDVVEVGVDRGGDGDGDGDEPEVTQTPKKEASPRTEGEEEDEDDEEDEDEDTTGDEDSPRKETSTKKSPRSPRKKSPRKESPRKESPREKEKAEPVSIPDREATQLAGKDKLDALAKVDTTIHAKKLTPEEEEDERMRLIIEGKVPGGEIKKPSTATTKAPSTETPSKEGGEGKGPEPEKKKSSREEGDFADVDHLTKENIEDFDKNFPSMSDSGRLSEKGEGGKGEEKEAKKEEVKKEEEKKEEKKEPPAPKKEPEKPKPTGAVAAPDAKTPDDDNVVVKKKKGGGCQIS</sequence>
<gene>
    <name evidence="3" type="ORF">TrLO_g1466</name>
</gene>
<dbReference type="Pfam" id="PF21038">
    <property type="entry name" value="CEP104_N"/>
    <property type="match status" value="1"/>
</dbReference>